<reference evidence="2 5" key="1">
    <citation type="journal article" date="2015" name="Genome Announc.">
        <title>Complete Genome Sequence of the Nitrogen-Fixing and Solvent-Producing Clostridium pasteurianum DSM 525.</title>
        <authorList>
            <person name="Poehlein A."/>
            <person name="Grosse-Honebrink A."/>
            <person name="Zhang Y."/>
            <person name="Minton N.P."/>
            <person name="Daniel R."/>
        </authorList>
    </citation>
    <scope>NUCLEOTIDE SEQUENCE [LARGE SCALE GENOMIC DNA]</scope>
    <source>
        <strain evidence="2">DSM 525</strain>
        <strain evidence="5">DSM 525 / ATCC 6013</strain>
    </source>
</reference>
<sequence length="61" mass="6617">MVNKKSKNKFSVSEGREASAKFKLEAAEGVGIPVSGNNKENVTPEQKNSVEIIKNSGKNRI</sequence>
<dbReference type="Proteomes" id="UP000028042">
    <property type="component" value="Unassembled WGS sequence"/>
</dbReference>
<dbReference type="Proteomes" id="UP000030905">
    <property type="component" value="Chromosome"/>
</dbReference>
<protein>
    <recommendedName>
        <fullName evidence="6">Small, acid-soluble spore protein, alpha/beta type</fullName>
    </recommendedName>
</protein>
<dbReference type="EMBL" id="CP009268">
    <property type="protein sequence ID" value="AJA50545.1"/>
    <property type="molecule type" value="Genomic_DNA"/>
</dbReference>
<evidence type="ECO:0000313" key="5">
    <source>
        <dbReference type="Proteomes" id="UP000030905"/>
    </source>
</evidence>
<name>A0A0H3J1E9_CLOPA</name>
<evidence type="ECO:0000313" key="2">
    <source>
        <dbReference type="EMBL" id="AJA50545.1"/>
    </source>
</evidence>
<reference evidence="3 4" key="3">
    <citation type="journal article" name="Genome Announc.">
        <title>Improved Draft Genome Sequence of Clostridium pasteurianum Strain ATCC 6013 (DSM 525) Using a Hybrid Next-Generation Sequencing Approach.</title>
        <authorList>
            <person name="Pyne M.E."/>
            <person name="Utturkar S."/>
            <person name="Brown S.D."/>
            <person name="Moo-Young M."/>
            <person name="Chung D.A."/>
            <person name="Chou C.P."/>
        </authorList>
    </citation>
    <scope>NUCLEOTIDE SEQUENCE [LARGE SCALE GENOMIC DNA]</scope>
    <source>
        <strain evidence="3 4">ATCC 6013</strain>
    </source>
</reference>
<proteinExistence type="predicted"/>
<dbReference type="KEGG" id="cpae:CPAST_c04570"/>
<dbReference type="PATRIC" id="fig|1262449.3.peg.349"/>
<accession>A0A0H3J1E9</accession>
<feature type="compositionally biased region" description="Polar residues" evidence="1">
    <location>
        <begin position="35"/>
        <end position="49"/>
    </location>
</feature>
<keyword evidence="5" id="KW-1185">Reference proteome</keyword>
<organism evidence="2 5">
    <name type="scientific">Clostridium pasteurianum DSM 525 = ATCC 6013</name>
    <dbReference type="NCBI Taxonomy" id="1262449"/>
    <lineage>
        <taxon>Bacteria</taxon>
        <taxon>Bacillati</taxon>
        <taxon>Bacillota</taxon>
        <taxon>Clostridia</taxon>
        <taxon>Eubacteriales</taxon>
        <taxon>Clostridiaceae</taxon>
        <taxon>Clostridium</taxon>
    </lineage>
</organism>
<dbReference type="KEGG" id="cpat:CLPA_c04570"/>
<dbReference type="EMBL" id="JPGY02000001">
    <property type="protein sequence ID" value="KRU13443.1"/>
    <property type="molecule type" value="Genomic_DNA"/>
</dbReference>
<reference evidence="3" key="2">
    <citation type="submission" date="2015-10" db="EMBL/GenBank/DDBJ databases">
        <title>Improved Draft Genome Sequence of Clostridium pasteurianum Strain ATCC 6013 (DSM 525) Using a Hybrid Next-Generation Sequencing Approach.</title>
        <authorList>
            <person name="Pyne M.E."/>
            <person name="Utturkar S.M."/>
            <person name="Brown S.D."/>
            <person name="Moo-Young M."/>
            <person name="Chung D.A."/>
            <person name="Chou P.C."/>
        </authorList>
    </citation>
    <scope>NUCLEOTIDE SEQUENCE</scope>
    <source>
        <strain evidence="3">ATCC 6013</strain>
    </source>
</reference>
<evidence type="ECO:0000313" key="4">
    <source>
        <dbReference type="Proteomes" id="UP000028042"/>
    </source>
</evidence>
<evidence type="ECO:0000313" key="3">
    <source>
        <dbReference type="EMBL" id="KRU13443.1"/>
    </source>
</evidence>
<gene>
    <name evidence="2" type="ORF">CLPA_c04570</name>
    <name evidence="3" type="ORF">CP6013_02691</name>
</gene>
<dbReference type="GeneID" id="93072697"/>
<evidence type="ECO:0008006" key="6">
    <source>
        <dbReference type="Google" id="ProtNLM"/>
    </source>
</evidence>
<dbReference type="RefSeq" id="WP_004455136.1">
    <property type="nucleotide sequence ID" value="NZ_ANZB01000001.1"/>
</dbReference>
<evidence type="ECO:0000256" key="1">
    <source>
        <dbReference type="SAM" id="MobiDB-lite"/>
    </source>
</evidence>
<dbReference type="AlphaFoldDB" id="A0A0H3J1E9"/>
<feature type="region of interest" description="Disordered" evidence="1">
    <location>
        <begin position="29"/>
        <end position="61"/>
    </location>
</feature>